<dbReference type="InterPro" id="IPR010982">
    <property type="entry name" value="Lambda_DNA-bd_dom_sf"/>
</dbReference>
<dbReference type="Pfam" id="PF13560">
    <property type="entry name" value="HTH_31"/>
    <property type="match status" value="1"/>
</dbReference>
<evidence type="ECO:0000313" key="4">
    <source>
        <dbReference type="Proteomes" id="UP001055102"/>
    </source>
</evidence>
<feature type="region of interest" description="Disordered" evidence="1">
    <location>
        <begin position="137"/>
        <end position="173"/>
    </location>
</feature>
<proteinExistence type="predicted"/>
<feature type="domain" description="HTH cro/C1-type" evidence="2">
    <location>
        <begin position="109"/>
        <end position="134"/>
    </location>
</feature>
<dbReference type="SUPFAM" id="SSF47413">
    <property type="entry name" value="lambda repressor-like DNA-binding domains"/>
    <property type="match status" value="1"/>
</dbReference>
<accession>A0ABQ4SU96</accession>
<keyword evidence="4" id="KW-1185">Reference proteome</keyword>
<dbReference type="SMART" id="SM00530">
    <property type="entry name" value="HTH_XRE"/>
    <property type="match status" value="2"/>
</dbReference>
<feature type="compositionally biased region" description="Basic and acidic residues" evidence="1">
    <location>
        <begin position="149"/>
        <end position="162"/>
    </location>
</feature>
<reference evidence="3" key="1">
    <citation type="journal article" date="2021" name="Front. Microbiol.">
        <title>Comprehensive Comparative Genomics and Phenotyping of Methylobacterium Species.</title>
        <authorList>
            <person name="Alessa O."/>
            <person name="Ogura Y."/>
            <person name="Fujitani Y."/>
            <person name="Takami H."/>
            <person name="Hayashi T."/>
            <person name="Sahin N."/>
            <person name="Tani A."/>
        </authorList>
    </citation>
    <scope>NUCLEOTIDE SEQUENCE</scope>
    <source>
        <strain evidence="3">LMG 23639</strain>
    </source>
</reference>
<dbReference type="EMBL" id="BPQR01000010">
    <property type="protein sequence ID" value="GJE05349.1"/>
    <property type="molecule type" value="Genomic_DNA"/>
</dbReference>
<comment type="caution">
    <text evidence="3">The sequence shown here is derived from an EMBL/GenBank/DDBJ whole genome shotgun (WGS) entry which is preliminary data.</text>
</comment>
<organism evidence="3 4">
    <name type="scientific">Methylobacterium jeotgali</name>
    <dbReference type="NCBI Taxonomy" id="381630"/>
    <lineage>
        <taxon>Bacteria</taxon>
        <taxon>Pseudomonadati</taxon>
        <taxon>Pseudomonadota</taxon>
        <taxon>Alphaproteobacteria</taxon>
        <taxon>Hyphomicrobiales</taxon>
        <taxon>Methylobacteriaceae</taxon>
        <taxon>Methylobacterium</taxon>
    </lineage>
</organism>
<dbReference type="Proteomes" id="UP001055102">
    <property type="component" value="Unassembled WGS sequence"/>
</dbReference>
<dbReference type="PROSITE" id="PS50943">
    <property type="entry name" value="HTH_CROC1"/>
    <property type="match status" value="1"/>
</dbReference>
<dbReference type="Gene3D" id="1.10.260.40">
    <property type="entry name" value="lambda repressor-like DNA-binding domains"/>
    <property type="match status" value="1"/>
</dbReference>
<reference evidence="3" key="2">
    <citation type="submission" date="2021-08" db="EMBL/GenBank/DDBJ databases">
        <authorList>
            <person name="Tani A."/>
            <person name="Ola A."/>
            <person name="Ogura Y."/>
            <person name="Katsura K."/>
            <person name="Hayashi T."/>
        </authorList>
    </citation>
    <scope>NUCLEOTIDE SEQUENCE</scope>
    <source>
        <strain evidence="3">LMG 23639</strain>
    </source>
</reference>
<evidence type="ECO:0000259" key="2">
    <source>
        <dbReference type="PROSITE" id="PS50943"/>
    </source>
</evidence>
<dbReference type="InterPro" id="IPR001387">
    <property type="entry name" value="Cro/C1-type_HTH"/>
</dbReference>
<name>A0ABQ4SU96_9HYPH</name>
<gene>
    <name evidence="3" type="ORF">AOPFMNJM_0647</name>
</gene>
<protein>
    <recommendedName>
        <fullName evidence="2">HTH cro/C1-type domain-containing protein</fullName>
    </recommendedName>
</protein>
<evidence type="ECO:0000256" key="1">
    <source>
        <dbReference type="SAM" id="MobiDB-lite"/>
    </source>
</evidence>
<evidence type="ECO:0000313" key="3">
    <source>
        <dbReference type="EMBL" id="GJE05349.1"/>
    </source>
</evidence>
<feature type="region of interest" description="Disordered" evidence="1">
    <location>
        <begin position="1"/>
        <end position="70"/>
    </location>
</feature>
<feature type="compositionally biased region" description="Low complexity" evidence="1">
    <location>
        <begin position="137"/>
        <end position="147"/>
    </location>
</feature>
<sequence>MDSTVESIVDGPADSGGKGPISRDDRKGRAPGGAGETAPRRGRLPLRSSGSITASRRPHGWNVGPLTKTYGNLDVAGRLREARRMAGHASARAAAKAHDWAPSSVHGHERAERALTPEDLVRYAKAYGVDPGWIETGAAGPDAALGPPREPDPRGRATDAGRETSPVESARRTRMATRTGNHFMGFRLGVARRLAGFRTASAACAQFGFVRSTYGGHEYGLKGSLPAEAAEAYGAAFGVPAAWLLLRGPPAGLPEPVAAEVAQAEARAPEVRMLVDWDPDFRYRSVAAEPVFAKCAAFADPRRRGDPETVGSILRNSAAAREAARSRSRIGRSVTLREMPVEHLRTPGSRASGTTSNHWSIPADFMDGARTATAVVAVLSDHQPALGLGPGDRILVEMGGERRVGDLLVQSQGCLRIERVGMPSGEPRPASSDQVLGRVLAIIRRGVDR</sequence>